<dbReference type="GO" id="GO:0008237">
    <property type="term" value="F:metallopeptidase activity"/>
    <property type="evidence" value="ECO:0007669"/>
    <property type="project" value="UniProtKB-KW"/>
</dbReference>
<reference evidence="2" key="1">
    <citation type="submission" date="2021-09" db="EMBL/GenBank/DDBJ databases">
        <title>A high-quality genome of the endoparasitic fungus Hirsutella rhossiliensis with a comparison of Hirsutella genomes reveals transposable elements contributing to genome size variation.</title>
        <authorList>
            <person name="Lin R."/>
            <person name="Jiao Y."/>
            <person name="Sun X."/>
            <person name="Ling J."/>
            <person name="Xie B."/>
            <person name="Cheng X."/>
        </authorList>
    </citation>
    <scope>NUCLEOTIDE SEQUENCE</scope>
    <source>
        <strain evidence="2">HR02</strain>
    </source>
</reference>
<dbReference type="OrthoDB" id="4922377at2759"/>
<protein>
    <submittedName>
        <fullName evidence="2">Metalloprotease-like protein</fullName>
    </submittedName>
</protein>
<dbReference type="SUPFAM" id="SSF56112">
    <property type="entry name" value="Protein kinase-like (PK-like)"/>
    <property type="match status" value="1"/>
</dbReference>
<dbReference type="AlphaFoldDB" id="A0A9P8MVR1"/>
<evidence type="ECO:0000313" key="3">
    <source>
        <dbReference type="Proteomes" id="UP000824596"/>
    </source>
</evidence>
<dbReference type="InterPro" id="IPR011009">
    <property type="entry name" value="Kinase-like_dom_sf"/>
</dbReference>
<comment type="caution">
    <text evidence="2">The sequence shown here is derived from an EMBL/GenBank/DDBJ whole genome shotgun (WGS) entry which is preliminary data.</text>
</comment>
<keyword evidence="2" id="KW-0482">Metalloprotease</keyword>
<organism evidence="2 3">
    <name type="scientific">Hirsutella rhossiliensis</name>
    <dbReference type="NCBI Taxonomy" id="111463"/>
    <lineage>
        <taxon>Eukaryota</taxon>
        <taxon>Fungi</taxon>
        <taxon>Dikarya</taxon>
        <taxon>Ascomycota</taxon>
        <taxon>Pezizomycotina</taxon>
        <taxon>Sordariomycetes</taxon>
        <taxon>Hypocreomycetidae</taxon>
        <taxon>Hypocreales</taxon>
        <taxon>Ophiocordycipitaceae</taxon>
        <taxon>Hirsutella</taxon>
    </lineage>
</organism>
<evidence type="ECO:0000313" key="2">
    <source>
        <dbReference type="EMBL" id="KAH0962064.1"/>
    </source>
</evidence>
<keyword evidence="3" id="KW-1185">Reference proteome</keyword>
<gene>
    <name evidence="2" type="ORF">HRG_07144</name>
</gene>
<dbReference type="GeneID" id="68356273"/>
<evidence type="ECO:0000256" key="1">
    <source>
        <dbReference type="SAM" id="MobiDB-lite"/>
    </source>
</evidence>
<dbReference type="EMBL" id="JAIZPD010000007">
    <property type="protein sequence ID" value="KAH0962064.1"/>
    <property type="molecule type" value="Genomic_DNA"/>
</dbReference>
<keyword evidence="2" id="KW-0378">Hydrolase</keyword>
<keyword evidence="2" id="KW-0645">Protease</keyword>
<proteinExistence type="predicted"/>
<sequence>MTAAVRRRNEDDNEDDNEDGPKMIHPGLETETSDPGPARQYCTQACLLSLKRGWDLDGNCPNAPSHRTTEGGIRHPIDAGEFTRLVGERLRRNTYRNYKALDGQGKVGATGLLFKLELASYGYSFVGKGTLSDHLYRLEHESRIYAHLDKLQGEVVPVHFDIVRLARSYVLPGGVRVVHMMLMSWGGEVAVEVGVPDLAAEVKRSSQAVWAEGVDHGDEREPNLLWNDERHRVMLVDFDRANLIPAPKHKQLFQLSRDKRKRQRDGFGARSRKRGLLRDHLQVVE</sequence>
<name>A0A9P8MVR1_9HYPO</name>
<dbReference type="Proteomes" id="UP000824596">
    <property type="component" value="Unassembled WGS sequence"/>
</dbReference>
<feature type="region of interest" description="Disordered" evidence="1">
    <location>
        <begin position="1"/>
        <end position="36"/>
    </location>
</feature>
<dbReference type="RefSeq" id="XP_044719577.1">
    <property type="nucleotide sequence ID" value="XM_044865615.1"/>
</dbReference>
<accession>A0A9P8MVR1</accession>